<evidence type="ECO:0000256" key="1">
    <source>
        <dbReference type="SAM" id="MobiDB-lite"/>
    </source>
</evidence>
<feature type="compositionally biased region" description="Polar residues" evidence="1">
    <location>
        <begin position="75"/>
        <end position="84"/>
    </location>
</feature>
<proteinExistence type="predicted"/>
<keyword evidence="5" id="KW-1185">Reference proteome</keyword>
<feature type="transmembrane region" description="Helical" evidence="2">
    <location>
        <begin position="214"/>
        <end position="235"/>
    </location>
</feature>
<keyword evidence="2" id="KW-0472">Membrane</keyword>
<dbReference type="InterPro" id="IPR038872">
    <property type="entry name" value="Put_GTT3"/>
</dbReference>
<accession>A0A9W9AFN5</accession>
<dbReference type="Proteomes" id="UP001150266">
    <property type="component" value="Unassembled WGS sequence"/>
</dbReference>
<dbReference type="PANTHER" id="PTHR41807:SF1">
    <property type="entry name" value="GLUTATHIONE TRANSFERASE 3"/>
    <property type="match status" value="1"/>
</dbReference>
<dbReference type="SMART" id="SM00513">
    <property type="entry name" value="SAP"/>
    <property type="match status" value="1"/>
</dbReference>
<dbReference type="Pfam" id="PF18953">
    <property type="entry name" value="SAP_new25"/>
    <property type="match status" value="1"/>
</dbReference>
<dbReference type="OrthoDB" id="5569309at2759"/>
<feature type="transmembrane region" description="Helical" evidence="2">
    <location>
        <begin position="281"/>
        <end position="306"/>
    </location>
</feature>
<comment type="caution">
    <text evidence="4">The sequence shown here is derived from an EMBL/GenBank/DDBJ whole genome shotgun (WGS) entry which is preliminary data.</text>
</comment>
<organism evidence="4 5">
    <name type="scientific">Lentinula aciculospora</name>
    <dbReference type="NCBI Taxonomy" id="153920"/>
    <lineage>
        <taxon>Eukaryota</taxon>
        <taxon>Fungi</taxon>
        <taxon>Dikarya</taxon>
        <taxon>Basidiomycota</taxon>
        <taxon>Agaricomycotina</taxon>
        <taxon>Agaricomycetes</taxon>
        <taxon>Agaricomycetidae</taxon>
        <taxon>Agaricales</taxon>
        <taxon>Marasmiineae</taxon>
        <taxon>Omphalotaceae</taxon>
        <taxon>Lentinula</taxon>
    </lineage>
</organism>
<keyword evidence="2" id="KW-1133">Transmembrane helix</keyword>
<dbReference type="GO" id="GO:0016020">
    <property type="term" value="C:membrane"/>
    <property type="evidence" value="ECO:0007669"/>
    <property type="project" value="TreeGrafter"/>
</dbReference>
<feature type="region of interest" description="Disordered" evidence="1">
    <location>
        <begin position="44"/>
        <end position="84"/>
    </location>
</feature>
<dbReference type="EMBL" id="JAOTPV010000006">
    <property type="protein sequence ID" value="KAJ4481074.1"/>
    <property type="molecule type" value="Genomic_DNA"/>
</dbReference>
<keyword evidence="2" id="KW-0812">Transmembrane</keyword>
<feature type="region of interest" description="Disordered" evidence="1">
    <location>
        <begin position="110"/>
        <end position="155"/>
    </location>
</feature>
<feature type="domain" description="SAP" evidence="3">
    <location>
        <begin position="9"/>
        <end position="43"/>
    </location>
</feature>
<reference evidence="4" key="1">
    <citation type="submission" date="2022-08" db="EMBL/GenBank/DDBJ databases">
        <title>A Global Phylogenomic Analysis of the Shiitake Genus Lentinula.</title>
        <authorList>
            <consortium name="DOE Joint Genome Institute"/>
            <person name="Sierra-Patev S."/>
            <person name="Min B."/>
            <person name="Naranjo-Ortiz M."/>
            <person name="Looney B."/>
            <person name="Konkel Z."/>
            <person name="Slot J.C."/>
            <person name="Sakamoto Y."/>
            <person name="Steenwyk J.L."/>
            <person name="Rokas A."/>
            <person name="Carro J."/>
            <person name="Camarero S."/>
            <person name="Ferreira P."/>
            <person name="Molpeceres G."/>
            <person name="Ruiz-Duenas F.J."/>
            <person name="Serrano A."/>
            <person name="Henrissat B."/>
            <person name="Drula E."/>
            <person name="Hughes K.W."/>
            <person name="Mata J.L."/>
            <person name="Ishikawa N.K."/>
            <person name="Vargas-Isla R."/>
            <person name="Ushijima S."/>
            <person name="Smith C.A."/>
            <person name="Ahrendt S."/>
            <person name="Andreopoulos W."/>
            <person name="He G."/>
            <person name="Labutti K."/>
            <person name="Lipzen A."/>
            <person name="Ng V."/>
            <person name="Riley R."/>
            <person name="Sandor L."/>
            <person name="Barry K."/>
            <person name="Martinez A.T."/>
            <person name="Xiao Y."/>
            <person name="Gibbons J.G."/>
            <person name="Terashima K."/>
            <person name="Grigoriev I.V."/>
            <person name="Hibbett D.S."/>
        </authorList>
    </citation>
    <scope>NUCLEOTIDE SEQUENCE</scope>
    <source>
        <strain evidence="4">JLM2183</strain>
    </source>
</reference>
<protein>
    <recommendedName>
        <fullName evidence="3">SAP domain-containing protein</fullName>
    </recommendedName>
</protein>
<evidence type="ECO:0000313" key="5">
    <source>
        <dbReference type="Proteomes" id="UP001150266"/>
    </source>
</evidence>
<evidence type="ECO:0000313" key="4">
    <source>
        <dbReference type="EMBL" id="KAJ4481074.1"/>
    </source>
</evidence>
<dbReference type="PROSITE" id="PS50800">
    <property type="entry name" value="SAP"/>
    <property type="match status" value="1"/>
</dbReference>
<dbReference type="InterPro" id="IPR003034">
    <property type="entry name" value="SAP_dom"/>
</dbReference>
<sequence length="453" mass="49613">MAPIFAGSLPSKKKADLQSLALALDISTEGTKEELQTRIKKYLDENQSELEGDPQFSGLFDKRRKKKESVPPPSKRSTVVNANERSNVRRAVHLGPIYESTPAKDLSDVSAFLKNPPLSPTESDEPSSPNRRRSTRSSLAIAGFPNGRTPLPPSLETSTIVDQSLLNRSSIVHIPAPQVSSLLRVVKRKQKAVVQSTNEALYNARAFFSNTRTIWSISVLAQFLYIYVSVVPWKFLHIPFPPAPSDIPPPTVIAQPALSQSWNLISFTIPYPPPGTFESRMFWTIIMHWFIPAVLIPLVAGILISFKPISSTSASPPPRVILSESREISRVTREEGKEDEEEETSQLQFAKPQLSAPFDSLTASIIQLAAQVAYTFPAVHGPFPLSSGINPLIKSVDILGFKWRVLSASICVAFSFAEALGNAGSLKSSQSPILLKSLGQSGTTDTIEESEVD</sequence>
<evidence type="ECO:0000259" key="3">
    <source>
        <dbReference type="PROSITE" id="PS50800"/>
    </source>
</evidence>
<name>A0A9W9AFN5_9AGAR</name>
<evidence type="ECO:0000256" key="2">
    <source>
        <dbReference type="SAM" id="Phobius"/>
    </source>
</evidence>
<dbReference type="PANTHER" id="PTHR41807">
    <property type="entry name" value="GLUTATHIONE TRANSFERASE 3"/>
    <property type="match status" value="1"/>
</dbReference>
<dbReference type="AlphaFoldDB" id="A0A9W9AFN5"/>
<gene>
    <name evidence="4" type="ORF">J3R30DRAFT_3463980</name>
</gene>